<evidence type="ECO:0000313" key="2">
    <source>
        <dbReference type="EMBL" id="PMD19750.1"/>
    </source>
</evidence>
<evidence type="ECO:0000256" key="1">
    <source>
        <dbReference type="SAM" id="MobiDB-lite"/>
    </source>
</evidence>
<accession>A0A2J6Q0D3</accession>
<protein>
    <submittedName>
        <fullName evidence="2">Uncharacterized protein</fullName>
    </submittedName>
</protein>
<feature type="compositionally biased region" description="Basic and acidic residues" evidence="1">
    <location>
        <begin position="188"/>
        <end position="206"/>
    </location>
</feature>
<feature type="compositionally biased region" description="Pro residues" evidence="1">
    <location>
        <begin position="1"/>
        <end position="10"/>
    </location>
</feature>
<evidence type="ECO:0000313" key="3">
    <source>
        <dbReference type="Proteomes" id="UP000235672"/>
    </source>
</evidence>
<dbReference type="EMBL" id="KZ613488">
    <property type="protein sequence ID" value="PMD19750.1"/>
    <property type="molecule type" value="Genomic_DNA"/>
</dbReference>
<feature type="compositionally biased region" description="Basic residues" evidence="1">
    <location>
        <begin position="272"/>
        <end position="281"/>
    </location>
</feature>
<feature type="region of interest" description="Disordered" evidence="1">
    <location>
        <begin position="132"/>
        <end position="304"/>
    </location>
</feature>
<feature type="compositionally biased region" description="Basic and acidic residues" evidence="1">
    <location>
        <begin position="214"/>
        <end position="236"/>
    </location>
</feature>
<feature type="compositionally biased region" description="Basic and acidic residues" evidence="1">
    <location>
        <begin position="282"/>
        <end position="295"/>
    </location>
</feature>
<sequence>MGVIPPVPDPPRYRAFTITPSGNPKPSWAIPTVKESRFPQSSLITELSDLQEKDKSSIADKIARLSEEQKASVLNVLVEVIAEDEDGGKGAGDRLEVEERREWSVCEAVRVRGSKGRTRYVRVFLVKAPVPFMDKGEKRMGSEVSSRVSGASGTSRVSKERKGSEAGSALSGKGKGKEVANTSRSRSRGKEKEEKEENEKAVEKASRERRKSTREKEPSRESKGKGKEIERVEEKKIKRRSWKSRHRKKDYDDEEEEDSCSCGSDSTISLKSHTRGLRRSKPRELSHRFKSRRSEVNPLSYGKAEEKWEPPAIIPPQYPVRGYPQPQAQANEYHIRAAYEAGQRDALAERLRNATLDRRDLPQGPSHVISFERLRPGFEEWSEESYSPGGREPERYVERHRPPIVQYPRHVNPNHIPPSYVGTQYGGESYFETRPHADRRYSGDIRMDSSYGQIIFDDVTLLTDLHTMISSFGL</sequence>
<gene>
    <name evidence="2" type="ORF">NA56DRAFT_198721</name>
</gene>
<feature type="compositionally biased region" description="Basic residues" evidence="1">
    <location>
        <begin position="237"/>
        <end position="248"/>
    </location>
</feature>
<dbReference type="OrthoDB" id="3548358at2759"/>
<feature type="compositionally biased region" description="Polar residues" evidence="1">
    <location>
        <begin position="143"/>
        <end position="156"/>
    </location>
</feature>
<name>A0A2J6Q0D3_9HELO</name>
<proteinExistence type="predicted"/>
<organism evidence="2 3">
    <name type="scientific">Hyaloscypha hepaticicola</name>
    <dbReference type="NCBI Taxonomy" id="2082293"/>
    <lineage>
        <taxon>Eukaryota</taxon>
        <taxon>Fungi</taxon>
        <taxon>Dikarya</taxon>
        <taxon>Ascomycota</taxon>
        <taxon>Pezizomycotina</taxon>
        <taxon>Leotiomycetes</taxon>
        <taxon>Helotiales</taxon>
        <taxon>Hyaloscyphaceae</taxon>
        <taxon>Hyaloscypha</taxon>
    </lineage>
</organism>
<reference evidence="2 3" key="1">
    <citation type="submission" date="2016-05" db="EMBL/GenBank/DDBJ databases">
        <title>A degradative enzymes factory behind the ericoid mycorrhizal symbiosis.</title>
        <authorList>
            <consortium name="DOE Joint Genome Institute"/>
            <person name="Martino E."/>
            <person name="Morin E."/>
            <person name="Grelet G."/>
            <person name="Kuo A."/>
            <person name="Kohler A."/>
            <person name="Daghino S."/>
            <person name="Barry K."/>
            <person name="Choi C."/>
            <person name="Cichocki N."/>
            <person name="Clum A."/>
            <person name="Copeland A."/>
            <person name="Hainaut M."/>
            <person name="Haridas S."/>
            <person name="Labutti K."/>
            <person name="Lindquist E."/>
            <person name="Lipzen A."/>
            <person name="Khouja H.-R."/>
            <person name="Murat C."/>
            <person name="Ohm R."/>
            <person name="Olson A."/>
            <person name="Spatafora J."/>
            <person name="Veneault-Fourrey C."/>
            <person name="Henrissat B."/>
            <person name="Grigoriev I."/>
            <person name="Martin F."/>
            <person name="Perotto S."/>
        </authorList>
    </citation>
    <scope>NUCLEOTIDE SEQUENCE [LARGE SCALE GENOMIC DNA]</scope>
    <source>
        <strain evidence="2 3">UAMH 7357</strain>
    </source>
</reference>
<dbReference type="AlphaFoldDB" id="A0A2J6Q0D3"/>
<dbReference type="Proteomes" id="UP000235672">
    <property type="component" value="Unassembled WGS sequence"/>
</dbReference>
<keyword evidence="3" id="KW-1185">Reference proteome</keyword>
<feature type="region of interest" description="Disordered" evidence="1">
    <location>
        <begin position="1"/>
        <end position="30"/>
    </location>
</feature>